<dbReference type="SUPFAM" id="SSF51735">
    <property type="entry name" value="NAD(P)-binding Rossmann-fold domains"/>
    <property type="match status" value="1"/>
</dbReference>
<name>A0A0W8FTP2_9ZZZZ</name>
<dbReference type="FunFam" id="3.40.50.720:FF:000311">
    <property type="entry name" value="Ornithine cyclodeaminase"/>
    <property type="match status" value="1"/>
</dbReference>
<dbReference type="InterPro" id="IPR003462">
    <property type="entry name" value="ODC_Mu_crystall"/>
</dbReference>
<protein>
    <submittedName>
        <fullName evidence="4">Ornithine cyclodeaminase</fullName>
        <ecNumber evidence="4">4.3.1.12</ecNumber>
    </submittedName>
</protein>
<evidence type="ECO:0000256" key="2">
    <source>
        <dbReference type="ARBA" id="ARBA00023002"/>
    </source>
</evidence>
<evidence type="ECO:0000256" key="3">
    <source>
        <dbReference type="ARBA" id="ARBA00023027"/>
    </source>
</evidence>
<dbReference type="EMBL" id="LNQE01000856">
    <property type="protein sequence ID" value="KUG24250.1"/>
    <property type="molecule type" value="Genomic_DNA"/>
</dbReference>
<keyword evidence="3" id="KW-0520">NAD</keyword>
<dbReference type="PANTHER" id="PTHR13812">
    <property type="entry name" value="KETIMINE REDUCTASE MU-CRYSTALLIN"/>
    <property type="match status" value="1"/>
</dbReference>
<proteinExistence type="inferred from homology"/>
<reference evidence="4" key="1">
    <citation type="journal article" date="2015" name="Proc. Natl. Acad. Sci. U.S.A.">
        <title>Networks of energetic and metabolic interactions define dynamics in microbial communities.</title>
        <authorList>
            <person name="Embree M."/>
            <person name="Liu J.K."/>
            <person name="Al-Bassam M.M."/>
            <person name="Zengler K."/>
        </authorList>
    </citation>
    <scope>NUCLEOTIDE SEQUENCE</scope>
</reference>
<dbReference type="EC" id="4.3.1.12" evidence="4"/>
<gene>
    <name evidence="4" type="ORF">ASZ90_005970</name>
</gene>
<dbReference type="GO" id="GO:0051287">
    <property type="term" value="F:NAD binding"/>
    <property type="evidence" value="ECO:0007669"/>
    <property type="project" value="InterPro"/>
</dbReference>
<evidence type="ECO:0000256" key="1">
    <source>
        <dbReference type="ARBA" id="ARBA00008903"/>
    </source>
</evidence>
<evidence type="ECO:0000313" key="4">
    <source>
        <dbReference type="EMBL" id="KUG24250.1"/>
    </source>
</evidence>
<dbReference type="Pfam" id="PF02423">
    <property type="entry name" value="OCD_Mu_crystall"/>
    <property type="match status" value="1"/>
</dbReference>
<dbReference type="GO" id="GO:0008473">
    <property type="term" value="F:ornithine cyclodeaminase activity"/>
    <property type="evidence" value="ECO:0007669"/>
    <property type="project" value="UniProtKB-EC"/>
</dbReference>
<dbReference type="PANTHER" id="PTHR13812:SF19">
    <property type="entry name" value="KETIMINE REDUCTASE MU-CRYSTALLIN"/>
    <property type="match status" value="1"/>
</dbReference>
<comment type="similarity">
    <text evidence="1">Belongs to the ornithine cyclodeaminase/mu-crystallin family.</text>
</comment>
<dbReference type="GO" id="GO:0005737">
    <property type="term" value="C:cytoplasm"/>
    <property type="evidence" value="ECO:0007669"/>
    <property type="project" value="TreeGrafter"/>
</dbReference>
<keyword evidence="2" id="KW-0560">Oxidoreductase</keyword>
<dbReference type="InterPro" id="IPR023401">
    <property type="entry name" value="ODC_N"/>
</dbReference>
<dbReference type="GO" id="GO:0006522">
    <property type="term" value="P:alanine metabolic process"/>
    <property type="evidence" value="ECO:0007669"/>
    <property type="project" value="InterPro"/>
</dbReference>
<dbReference type="Gene3D" id="3.40.50.720">
    <property type="entry name" value="NAD(P)-binding Rossmann-like Domain"/>
    <property type="match status" value="1"/>
</dbReference>
<dbReference type="FunFam" id="3.30.1780.10:FF:000002">
    <property type="entry name" value="Ornithine cyclodeaminase"/>
    <property type="match status" value="1"/>
</dbReference>
<accession>A0A0W8FTP2</accession>
<keyword evidence="4" id="KW-0456">Lyase</keyword>
<dbReference type="AlphaFoldDB" id="A0A0W8FTP2"/>
<dbReference type="PIRSF" id="PIRSF001439">
    <property type="entry name" value="CryM"/>
    <property type="match status" value="1"/>
</dbReference>
<dbReference type="HAMAP" id="MF_00935">
    <property type="entry name" value="AlaDH_arch"/>
    <property type="match status" value="1"/>
</dbReference>
<dbReference type="InterPro" id="IPR036291">
    <property type="entry name" value="NAD(P)-bd_dom_sf"/>
</dbReference>
<sequence length="327" mass="35788">MKTLILTRHDVEKILTPAVTNKTVEKAFKAYSLGYAKMPAKSYLYFPKGDLRSMPAYISGEGFNIAGVKCVNVHPENAAGQMPSVMAVIILNDPRTGFPLAVMDGTYLTCIRTGAAGAVAAKYLSRTDSEVAGFVGCGAQARTQLSCLLEVRNIRKIKVWQFPKDKECVREFKKWAQTNYGIEIMVFSCMDDVTMNSDIVVTTTPSRVPLVNCVSPGTHINAIGADAPGKQEINPKILKQAKVVVDDWTQASHSGEINVPINFKQLTKRDVYALLGDIIAGKKRGRTSAKEITLFDATGLAIQDISCGYIVYKALKNKRGIKSIKLF</sequence>
<dbReference type="InterPro" id="IPR028609">
    <property type="entry name" value="AlaDH_arch-typ"/>
</dbReference>
<dbReference type="GO" id="GO:0000286">
    <property type="term" value="F:alanine dehydrogenase activity"/>
    <property type="evidence" value="ECO:0007669"/>
    <property type="project" value="InterPro"/>
</dbReference>
<comment type="caution">
    <text evidence="4">The sequence shown here is derived from an EMBL/GenBank/DDBJ whole genome shotgun (WGS) entry which is preliminary data.</text>
</comment>
<dbReference type="Gene3D" id="3.30.1780.10">
    <property type="entry name" value="ornithine cyclodeaminase, domain 1"/>
    <property type="match status" value="1"/>
</dbReference>
<organism evidence="4">
    <name type="scientific">hydrocarbon metagenome</name>
    <dbReference type="NCBI Taxonomy" id="938273"/>
    <lineage>
        <taxon>unclassified sequences</taxon>
        <taxon>metagenomes</taxon>
        <taxon>ecological metagenomes</taxon>
    </lineage>
</organism>